<gene>
    <name evidence="1" type="ORF">GKD59_22115</name>
</gene>
<proteinExistence type="predicted"/>
<organism evidence="1 2">
    <name type="scientific">Parabacteroides distasonis</name>
    <dbReference type="NCBI Taxonomy" id="823"/>
    <lineage>
        <taxon>Bacteria</taxon>
        <taxon>Pseudomonadati</taxon>
        <taxon>Bacteroidota</taxon>
        <taxon>Bacteroidia</taxon>
        <taxon>Bacteroidales</taxon>
        <taxon>Tannerellaceae</taxon>
        <taxon>Parabacteroides</taxon>
    </lineage>
</organism>
<evidence type="ECO:0000313" key="1">
    <source>
        <dbReference type="EMBL" id="MRY60546.1"/>
    </source>
</evidence>
<dbReference type="AlphaFoldDB" id="A0A7K0GN22"/>
<name>A0A7K0GN22_PARDI</name>
<comment type="caution">
    <text evidence="1">The sequence shown here is derived from an EMBL/GenBank/DDBJ whole genome shotgun (WGS) entry which is preliminary data.</text>
</comment>
<dbReference type="EMBL" id="WKLT01000042">
    <property type="protein sequence ID" value="MRY60546.1"/>
    <property type="molecule type" value="Genomic_DNA"/>
</dbReference>
<evidence type="ECO:0000313" key="2">
    <source>
        <dbReference type="Proteomes" id="UP000463337"/>
    </source>
</evidence>
<dbReference type="Proteomes" id="UP000463337">
    <property type="component" value="Unassembled WGS sequence"/>
</dbReference>
<accession>A0A7K0GN22</accession>
<sequence length="61" mass="6457">MAKTPEKQTYVVLVPFMHGNEKQVVDKTLDLTARQAANLLAGGFIGKPAAKAAKTTAKSAE</sequence>
<reference evidence="1 2" key="1">
    <citation type="journal article" date="2019" name="Nat. Med.">
        <title>A library of human gut bacterial isolates paired with longitudinal multiomics data enables mechanistic microbiome research.</title>
        <authorList>
            <person name="Poyet M."/>
            <person name="Groussin M."/>
            <person name="Gibbons S.M."/>
            <person name="Avila-Pacheco J."/>
            <person name="Jiang X."/>
            <person name="Kearney S.M."/>
            <person name="Perrotta A.R."/>
            <person name="Berdy B."/>
            <person name="Zhao S."/>
            <person name="Lieberman T.D."/>
            <person name="Swanson P.K."/>
            <person name="Smith M."/>
            <person name="Roesemann S."/>
            <person name="Alexander J.E."/>
            <person name="Rich S.A."/>
            <person name="Livny J."/>
            <person name="Vlamakis H."/>
            <person name="Clish C."/>
            <person name="Bullock K."/>
            <person name="Deik A."/>
            <person name="Scott J."/>
            <person name="Pierce K.A."/>
            <person name="Xavier R.J."/>
            <person name="Alm E.J."/>
        </authorList>
    </citation>
    <scope>NUCLEOTIDE SEQUENCE [LARGE SCALE GENOMIC DNA]</scope>
    <source>
        <strain evidence="1 2">BIOML-A41</strain>
    </source>
</reference>
<dbReference type="RefSeq" id="WP_016063638.1">
    <property type="nucleotide sequence ID" value="NZ_WKLT01000042.1"/>
</dbReference>
<protein>
    <submittedName>
        <fullName evidence="1">Uncharacterized protein</fullName>
    </submittedName>
</protein>